<proteinExistence type="predicted"/>
<name>A0A0A9DV54_ARUDO</name>
<reference evidence="1" key="1">
    <citation type="submission" date="2014-09" db="EMBL/GenBank/DDBJ databases">
        <authorList>
            <person name="Magalhaes I.L.F."/>
            <person name="Oliveira U."/>
            <person name="Santos F.R."/>
            <person name="Vidigal T.H.D.A."/>
            <person name="Brescovit A.D."/>
            <person name="Santos A.J."/>
        </authorList>
    </citation>
    <scope>NUCLEOTIDE SEQUENCE</scope>
    <source>
        <tissue evidence="1">Shoot tissue taken approximately 20 cm above the soil surface</tissue>
    </source>
</reference>
<organism evidence="1">
    <name type="scientific">Arundo donax</name>
    <name type="common">Giant reed</name>
    <name type="synonym">Donax arundinaceus</name>
    <dbReference type="NCBI Taxonomy" id="35708"/>
    <lineage>
        <taxon>Eukaryota</taxon>
        <taxon>Viridiplantae</taxon>
        <taxon>Streptophyta</taxon>
        <taxon>Embryophyta</taxon>
        <taxon>Tracheophyta</taxon>
        <taxon>Spermatophyta</taxon>
        <taxon>Magnoliopsida</taxon>
        <taxon>Liliopsida</taxon>
        <taxon>Poales</taxon>
        <taxon>Poaceae</taxon>
        <taxon>PACMAD clade</taxon>
        <taxon>Arundinoideae</taxon>
        <taxon>Arundineae</taxon>
        <taxon>Arundo</taxon>
    </lineage>
</organism>
<evidence type="ECO:0000313" key="1">
    <source>
        <dbReference type="EMBL" id="JAD91666.1"/>
    </source>
</evidence>
<protein>
    <submittedName>
        <fullName evidence="1">LAC11</fullName>
    </submittedName>
</protein>
<dbReference type="EMBL" id="GBRH01206229">
    <property type="protein sequence ID" value="JAD91666.1"/>
    <property type="molecule type" value="Transcribed_RNA"/>
</dbReference>
<accession>A0A0A9DV54</accession>
<dbReference type="AlphaFoldDB" id="A0A0A9DV54"/>
<sequence>MAKDTLFMDAANLVPLGPWHVPFTRLWHGSVPSPTAKKNLRSTVRGTRAGYRALARLRKLAEKLATAPVSLYAGSAGAGMVRSAAARSEEYSRTAVAVVLSNVPTVLV</sequence>
<reference evidence="1" key="2">
    <citation type="journal article" date="2015" name="Data Brief">
        <title>Shoot transcriptome of the giant reed, Arundo donax.</title>
        <authorList>
            <person name="Barrero R.A."/>
            <person name="Guerrero F.D."/>
            <person name="Moolhuijzen P."/>
            <person name="Goolsby J.A."/>
            <person name="Tidwell J."/>
            <person name="Bellgard S.E."/>
            <person name="Bellgard M.I."/>
        </authorList>
    </citation>
    <scope>NUCLEOTIDE SEQUENCE</scope>
    <source>
        <tissue evidence="1">Shoot tissue taken approximately 20 cm above the soil surface</tissue>
    </source>
</reference>